<protein>
    <submittedName>
        <fullName evidence="1">Uncharacterized protein</fullName>
    </submittedName>
</protein>
<evidence type="ECO:0000313" key="1">
    <source>
        <dbReference type="EMBL" id="CUU05750.1"/>
    </source>
</evidence>
<proteinExistence type="predicted"/>
<keyword evidence="2" id="KW-1185">Reference proteome</keyword>
<sequence>MAKKVASFADKVAKDAKKVIEACPKCGAPLLTAKLVVSRKDDTKNSWRFNTKSVKVCKCNEKEVYAM</sequence>
<organism evidence="1 2">
    <name type="scientific">Candidatus Thermokryptus mobilis</name>
    <dbReference type="NCBI Taxonomy" id="1643428"/>
    <lineage>
        <taxon>Bacteria</taxon>
        <taxon>Pseudomonadati</taxon>
        <taxon>Candidatus Kryptoniota</taxon>
        <taxon>Candidatus Thermokryptus</taxon>
    </lineage>
</organism>
<dbReference type="EMBL" id="FAOO01000008">
    <property type="protein sequence ID" value="CUU05750.1"/>
    <property type="molecule type" value="Genomic_DNA"/>
</dbReference>
<dbReference type="Proteomes" id="UP000320623">
    <property type="component" value="Unassembled WGS sequence"/>
</dbReference>
<dbReference type="RefSeq" id="WP_140945067.1">
    <property type="nucleotide sequence ID" value="NZ_FAOO01000008.1"/>
</dbReference>
<gene>
    <name evidence="1" type="ORF">JGI1_01324</name>
</gene>
<accession>A0A0S4N6I0</accession>
<name>A0A0S4N6I0_9BACT</name>
<dbReference type="STRING" id="1643428.GCA_001442855_01296"/>
<reference evidence="2" key="1">
    <citation type="submission" date="2015-11" db="EMBL/GenBank/DDBJ databases">
        <authorList>
            <person name="Varghese N."/>
        </authorList>
    </citation>
    <scope>NUCLEOTIDE SEQUENCE [LARGE SCALE GENOMIC DNA]</scope>
</reference>
<dbReference type="AlphaFoldDB" id="A0A0S4N6I0"/>
<evidence type="ECO:0000313" key="2">
    <source>
        <dbReference type="Proteomes" id="UP000320623"/>
    </source>
</evidence>
<dbReference type="OrthoDB" id="9812936at2"/>